<accession>A0A369K8W0</accession>
<sequence>MAETILVWGVASSTGPFAIQAASQAGYRVVTTASTKHTSYLQSLGASAVISYTLPSTTLLSTLQSHGHYTAYSAPPTPPHFRWSSSVISSLCEVEDHSSRR</sequence>
<organism evidence="1 2">
    <name type="scientific">Hypsizygus marmoreus</name>
    <name type="common">White beech mushroom</name>
    <name type="synonym">Agaricus marmoreus</name>
    <dbReference type="NCBI Taxonomy" id="39966"/>
    <lineage>
        <taxon>Eukaryota</taxon>
        <taxon>Fungi</taxon>
        <taxon>Dikarya</taxon>
        <taxon>Basidiomycota</taxon>
        <taxon>Agaricomycotina</taxon>
        <taxon>Agaricomycetes</taxon>
        <taxon>Agaricomycetidae</taxon>
        <taxon>Agaricales</taxon>
        <taxon>Tricholomatineae</taxon>
        <taxon>Lyophyllaceae</taxon>
        <taxon>Hypsizygus</taxon>
    </lineage>
</organism>
<dbReference type="PANTHER" id="PTHR45348">
    <property type="entry name" value="HYPOTHETICAL OXIDOREDUCTASE (EUROFUNG)"/>
    <property type="match status" value="1"/>
</dbReference>
<keyword evidence="2" id="KW-1185">Reference proteome</keyword>
<dbReference type="InterPro" id="IPR047122">
    <property type="entry name" value="Trans-enoyl_RdTase-like"/>
</dbReference>
<evidence type="ECO:0000313" key="1">
    <source>
        <dbReference type="EMBL" id="RDB31029.1"/>
    </source>
</evidence>
<dbReference type="OrthoDB" id="48317at2759"/>
<evidence type="ECO:0008006" key="3">
    <source>
        <dbReference type="Google" id="ProtNLM"/>
    </source>
</evidence>
<reference evidence="1" key="1">
    <citation type="submission" date="2018-04" db="EMBL/GenBank/DDBJ databases">
        <title>Whole genome sequencing of Hypsizygus marmoreus.</title>
        <authorList>
            <person name="Choi I.-G."/>
            <person name="Min B."/>
            <person name="Kim J.-G."/>
            <person name="Kim S."/>
            <person name="Oh Y.-L."/>
            <person name="Kong W.-S."/>
            <person name="Park H."/>
            <person name="Jeong J."/>
            <person name="Song E.-S."/>
        </authorList>
    </citation>
    <scope>NUCLEOTIDE SEQUENCE [LARGE SCALE GENOMIC DNA]</scope>
    <source>
        <strain evidence="1">51987-8</strain>
    </source>
</reference>
<protein>
    <recommendedName>
        <fullName evidence="3">Alcohol dehydrogenase-like C-terminal domain-containing protein</fullName>
    </recommendedName>
</protein>
<gene>
    <name evidence="1" type="ORF">Hypma_000127</name>
</gene>
<proteinExistence type="predicted"/>
<dbReference type="SUPFAM" id="SSF51735">
    <property type="entry name" value="NAD(P)-binding Rossmann-fold domains"/>
    <property type="match status" value="1"/>
</dbReference>
<dbReference type="PANTHER" id="PTHR45348:SF2">
    <property type="entry name" value="ZINC-TYPE ALCOHOL DEHYDROGENASE-LIKE PROTEIN C2E1P3.01"/>
    <property type="match status" value="1"/>
</dbReference>
<dbReference type="EMBL" id="LUEZ02000002">
    <property type="protein sequence ID" value="RDB31029.1"/>
    <property type="molecule type" value="Genomic_DNA"/>
</dbReference>
<evidence type="ECO:0000313" key="2">
    <source>
        <dbReference type="Proteomes" id="UP000076154"/>
    </source>
</evidence>
<dbReference type="InterPro" id="IPR036291">
    <property type="entry name" value="NAD(P)-bd_dom_sf"/>
</dbReference>
<dbReference type="AlphaFoldDB" id="A0A369K8W0"/>
<dbReference type="GO" id="GO:0016651">
    <property type="term" value="F:oxidoreductase activity, acting on NAD(P)H"/>
    <property type="evidence" value="ECO:0007669"/>
    <property type="project" value="InterPro"/>
</dbReference>
<dbReference type="InParanoid" id="A0A369K8W0"/>
<dbReference type="Proteomes" id="UP000076154">
    <property type="component" value="Unassembled WGS sequence"/>
</dbReference>
<comment type="caution">
    <text evidence="1">The sequence shown here is derived from an EMBL/GenBank/DDBJ whole genome shotgun (WGS) entry which is preliminary data.</text>
</comment>
<dbReference type="Gene3D" id="3.40.50.720">
    <property type="entry name" value="NAD(P)-binding Rossmann-like Domain"/>
    <property type="match status" value="1"/>
</dbReference>
<name>A0A369K8W0_HYPMA</name>